<reference evidence="5" key="1">
    <citation type="journal article" date="2014" name="Proc. Natl. Acad. Sci. U.S.A.">
        <title>Extensive sampling of basidiomycete genomes demonstrates inadequacy of the white-rot/brown-rot paradigm for wood decay fungi.</title>
        <authorList>
            <person name="Riley R."/>
            <person name="Salamov A.A."/>
            <person name="Brown D.W."/>
            <person name="Nagy L.G."/>
            <person name="Floudas D."/>
            <person name="Held B.W."/>
            <person name="Levasseur A."/>
            <person name="Lombard V."/>
            <person name="Morin E."/>
            <person name="Otillar R."/>
            <person name="Lindquist E.A."/>
            <person name="Sun H."/>
            <person name="LaButti K.M."/>
            <person name="Schmutz J."/>
            <person name="Jabbour D."/>
            <person name="Luo H."/>
            <person name="Baker S.E."/>
            <person name="Pisabarro A.G."/>
            <person name="Walton J.D."/>
            <person name="Blanchette R.A."/>
            <person name="Henrissat B."/>
            <person name="Martin F."/>
            <person name="Cullen D."/>
            <person name="Hibbett D.S."/>
            <person name="Grigoriev I.V."/>
        </authorList>
    </citation>
    <scope>NUCLEOTIDE SEQUENCE [LARGE SCALE GENOMIC DNA]</scope>
    <source>
        <strain evidence="5">MUCL 33604</strain>
    </source>
</reference>
<proteinExistence type="inferred from homology"/>
<dbReference type="GO" id="GO:0006886">
    <property type="term" value="P:intracellular protein transport"/>
    <property type="evidence" value="ECO:0007669"/>
    <property type="project" value="InterPro"/>
</dbReference>
<comment type="similarity">
    <text evidence="1">Belongs to the VPS26 family.</text>
</comment>
<dbReference type="Pfam" id="PF03643">
    <property type="entry name" value="Vps26"/>
    <property type="match status" value="1"/>
</dbReference>
<evidence type="ECO:0000256" key="1">
    <source>
        <dbReference type="ARBA" id="ARBA00009100"/>
    </source>
</evidence>
<evidence type="ECO:0008006" key="6">
    <source>
        <dbReference type="Google" id="ProtNLM"/>
    </source>
</evidence>
<evidence type="ECO:0000256" key="3">
    <source>
        <dbReference type="ARBA" id="ARBA00022927"/>
    </source>
</evidence>
<keyword evidence="2" id="KW-0813">Transport</keyword>
<evidence type="ECO:0000256" key="2">
    <source>
        <dbReference type="ARBA" id="ARBA00022448"/>
    </source>
</evidence>
<sequence>MAAYFFATPVDIEIKLEGEDLRKQVEMKPEKEKERGISCPVYYDGDTVQGQVVIRVRDGKKLQHDGINVQFIGSIELFYDRGHHHEFLSLSQELAAPGEMRQAQTYEFSFKNVEKQYESYQGINVKLRYFIRVTISRRIADVTKERDIWVHSYRMPPDSNNSIKMEVGIEDCLHIEFEYNKSKYHLKDVIVGKIYFLLVRIKIKHMELSIIRRETTGAPPNQYNESETITKFEIMDGSPVRGETVPIRLFLGGFELTPTFRDVNKKFSTRYYLNLVLIDEENRRYFKQQEITIFRIPEN</sequence>
<dbReference type="InterPro" id="IPR014752">
    <property type="entry name" value="Arrestin-like_C"/>
</dbReference>
<dbReference type="FunFam" id="2.60.40.640:FF:000001">
    <property type="entry name" value="Vacuolar protein sorting-associated protein 26A"/>
    <property type="match status" value="1"/>
</dbReference>
<organism evidence="4 5">
    <name type="scientific">Jaapia argillacea MUCL 33604</name>
    <dbReference type="NCBI Taxonomy" id="933084"/>
    <lineage>
        <taxon>Eukaryota</taxon>
        <taxon>Fungi</taxon>
        <taxon>Dikarya</taxon>
        <taxon>Basidiomycota</taxon>
        <taxon>Agaricomycotina</taxon>
        <taxon>Agaricomycetes</taxon>
        <taxon>Agaricomycetidae</taxon>
        <taxon>Jaapiales</taxon>
        <taxon>Jaapiaceae</taxon>
        <taxon>Jaapia</taxon>
    </lineage>
</organism>
<evidence type="ECO:0000313" key="5">
    <source>
        <dbReference type="Proteomes" id="UP000027265"/>
    </source>
</evidence>
<dbReference type="STRING" id="933084.A0A067PPG3"/>
<keyword evidence="5" id="KW-1185">Reference proteome</keyword>
<gene>
    <name evidence="4" type="ORF">JAAARDRAFT_36187</name>
</gene>
<dbReference type="AlphaFoldDB" id="A0A067PPG3"/>
<protein>
    <recommendedName>
        <fullName evidence="6">Vacuolar protein sorting-associated protein 26</fullName>
    </recommendedName>
</protein>
<dbReference type="FunFam" id="2.60.40.640:FF:000010">
    <property type="entry name" value="Vacuolar protein sorting-associated protein 26"/>
    <property type="match status" value="1"/>
</dbReference>
<name>A0A067PPG3_9AGAM</name>
<dbReference type="Proteomes" id="UP000027265">
    <property type="component" value="Unassembled WGS sequence"/>
</dbReference>
<evidence type="ECO:0000313" key="4">
    <source>
        <dbReference type="EMBL" id="KDQ56693.1"/>
    </source>
</evidence>
<dbReference type="Gene3D" id="2.60.40.640">
    <property type="match status" value="2"/>
</dbReference>
<dbReference type="InterPro" id="IPR028934">
    <property type="entry name" value="Vps26-related"/>
</dbReference>
<dbReference type="EMBL" id="KL197721">
    <property type="protein sequence ID" value="KDQ56693.1"/>
    <property type="molecule type" value="Genomic_DNA"/>
</dbReference>
<dbReference type="OrthoDB" id="3821113at2759"/>
<dbReference type="PANTHER" id="PTHR12233">
    <property type="entry name" value="VACUOLAR PROTEIN SORTING 26 RELATED"/>
    <property type="match status" value="1"/>
</dbReference>
<dbReference type="InParanoid" id="A0A067PPG3"/>
<keyword evidence="3" id="KW-0653">Protein transport</keyword>
<dbReference type="FunCoup" id="A0A067PPG3">
    <property type="interactions" value="527"/>
</dbReference>
<accession>A0A067PPG3</accession>
<dbReference type="HOGENOM" id="CLU_031077_2_0_1"/>